<reference evidence="10 11" key="1">
    <citation type="submission" date="2020-02" db="EMBL/GenBank/DDBJ databases">
        <title>Whole-genome analyses of novel actinobacteria.</title>
        <authorList>
            <person name="Sahin N."/>
        </authorList>
    </citation>
    <scope>NUCLEOTIDE SEQUENCE [LARGE SCALE GENOMIC DNA]</scope>
    <source>
        <strain evidence="10 11">A7024</strain>
    </source>
</reference>
<dbReference type="PANTHER" id="PTHR33908">
    <property type="entry name" value="MANNOSYLTRANSFERASE YKCB-RELATED"/>
    <property type="match status" value="1"/>
</dbReference>
<protein>
    <recommendedName>
        <fullName evidence="9">Glycosyltransferase RgtA/B/C/D-like domain-containing protein</fullName>
    </recommendedName>
</protein>
<comment type="subcellular location">
    <subcellularLocation>
        <location evidence="1">Cell membrane</location>
        <topology evidence="1">Multi-pass membrane protein</topology>
    </subcellularLocation>
</comment>
<feature type="transmembrane region" description="Helical" evidence="8">
    <location>
        <begin position="28"/>
        <end position="49"/>
    </location>
</feature>
<keyword evidence="11" id="KW-1185">Reference proteome</keyword>
<dbReference type="EMBL" id="JAAKZV010000113">
    <property type="protein sequence ID" value="NGN66849.1"/>
    <property type="molecule type" value="Genomic_DNA"/>
</dbReference>
<dbReference type="RefSeq" id="WP_165240157.1">
    <property type="nucleotide sequence ID" value="NZ_JAAKZV010000113.1"/>
</dbReference>
<keyword evidence="2" id="KW-1003">Cell membrane</keyword>
<evidence type="ECO:0000256" key="3">
    <source>
        <dbReference type="ARBA" id="ARBA00022676"/>
    </source>
</evidence>
<dbReference type="InterPro" id="IPR038731">
    <property type="entry name" value="RgtA/B/C-like"/>
</dbReference>
<feature type="transmembrane region" description="Helical" evidence="8">
    <location>
        <begin position="85"/>
        <end position="107"/>
    </location>
</feature>
<organism evidence="10 11">
    <name type="scientific">Streptomyces coryli</name>
    <dbReference type="NCBI Taxonomy" id="1128680"/>
    <lineage>
        <taxon>Bacteria</taxon>
        <taxon>Bacillati</taxon>
        <taxon>Actinomycetota</taxon>
        <taxon>Actinomycetes</taxon>
        <taxon>Kitasatosporales</taxon>
        <taxon>Streptomycetaceae</taxon>
        <taxon>Streptomyces</taxon>
    </lineage>
</organism>
<dbReference type="Proteomes" id="UP000481583">
    <property type="component" value="Unassembled WGS sequence"/>
</dbReference>
<name>A0A6G4U3L8_9ACTN</name>
<evidence type="ECO:0000256" key="2">
    <source>
        <dbReference type="ARBA" id="ARBA00022475"/>
    </source>
</evidence>
<keyword evidence="3" id="KW-0328">Glycosyltransferase</keyword>
<evidence type="ECO:0000256" key="6">
    <source>
        <dbReference type="ARBA" id="ARBA00022989"/>
    </source>
</evidence>
<feature type="transmembrane region" description="Helical" evidence="8">
    <location>
        <begin position="156"/>
        <end position="174"/>
    </location>
</feature>
<keyword evidence="6 8" id="KW-1133">Transmembrane helix</keyword>
<feature type="transmembrane region" description="Helical" evidence="8">
    <location>
        <begin position="309"/>
        <end position="329"/>
    </location>
</feature>
<evidence type="ECO:0000313" key="11">
    <source>
        <dbReference type="Proteomes" id="UP000481583"/>
    </source>
</evidence>
<dbReference type="AlphaFoldDB" id="A0A6G4U3L8"/>
<dbReference type="GO" id="GO:0016763">
    <property type="term" value="F:pentosyltransferase activity"/>
    <property type="evidence" value="ECO:0007669"/>
    <property type="project" value="TreeGrafter"/>
</dbReference>
<gene>
    <name evidence="10" type="ORF">G5C51_23450</name>
</gene>
<keyword evidence="4" id="KW-0808">Transferase</keyword>
<evidence type="ECO:0000313" key="10">
    <source>
        <dbReference type="EMBL" id="NGN66849.1"/>
    </source>
</evidence>
<evidence type="ECO:0000256" key="5">
    <source>
        <dbReference type="ARBA" id="ARBA00022692"/>
    </source>
</evidence>
<dbReference type="GO" id="GO:0005886">
    <property type="term" value="C:plasma membrane"/>
    <property type="evidence" value="ECO:0007669"/>
    <property type="project" value="UniProtKB-SubCell"/>
</dbReference>
<keyword evidence="7 8" id="KW-0472">Membrane</keyword>
<evidence type="ECO:0000256" key="7">
    <source>
        <dbReference type="ARBA" id="ARBA00023136"/>
    </source>
</evidence>
<feature type="domain" description="Glycosyltransferase RgtA/B/C/D-like" evidence="9">
    <location>
        <begin position="90"/>
        <end position="232"/>
    </location>
</feature>
<feature type="transmembrane region" description="Helical" evidence="8">
    <location>
        <begin position="259"/>
        <end position="289"/>
    </location>
</feature>
<proteinExistence type="predicted"/>
<dbReference type="InterPro" id="IPR050297">
    <property type="entry name" value="LipidA_mod_glycosyltrf_83"/>
</dbReference>
<feature type="transmembrane region" description="Helical" evidence="8">
    <location>
        <begin position="127"/>
        <end position="144"/>
    </location>
</feature>
<dbReference type="GO" id="GO:0009103">
    <property type="term" value="P:lipopolysaccharide biosynthetic process"/>
    <property type="evidence" value="ECO:0007669"/>
    <property type="project" value="UniProtKB-ARBA"/>
</dbReference>
<sequence>MAIAQHSRLIAPQPTTARPGAPDAPERLPLAAVVLIPLALALTLGLWGLGRQGAMWRDEAVTYDMAQRSLPELLRTLEHYDAVHGLYYLVVHGVFAVFGDGLIQLRLPSLLAVAAAAAGVAVLGRRLAGPGAGLAAGVIFPLLPDAQRYAQEGRSYALVCAGVVWATVLLLHAAEARRAGAWAGYGAVLLGTCLVHEFAVLALVAHGVALCARRAPAGVLRAWGAAVGCVAVGLAPLAAYSTGQAELVAWIGGPSWRIWVGFAVVVTLGVGCAAVARGQVAAVALPLLLAPKVTLLLMSLARPLYVERYVFHTSAGLALLLGGAAHALWQRRGLVRMVAAVVAAVSAIVLAVPVGQQIRAPESRKDDLAAVAAAVRANAAPGDGLLFTPARRRVWKLPGGSPYDGLNDLAQDRSPRASRTLYGTELPPSAIRTRMLGERRIIVLHDRAREPLDQEAAERVKRATLRAHFERCAGSEVHGGRVTLYARPGAC</sequence>
<evidence type="ECO:0000256" key="8">
    <source>
        <dbReference type="SAM" id="Phobius"/>
    </source>
</evidence>
<evidence type="ECO:0000259" key="9">
    <source>
        <dbReference type="Pfam" id="PF13231"/>
    </source>
</evidence>
<evidence type="ECO:0000256" key="1">
    <source>
        <dbReference type="ARBA" id="ARBA00004651"/>
    </source>
</evidence>
<evidence type="ECO:0000256" key="4">
    <source>
        <dbReference type="ARBA" id="ARBA00022679"/>
    </source>
</evidence>
<accession>A0A6G4U3L8</accession>
<dbReference type="Pfam" id="PF13231">
    <property type="entry name" value="PMT_2"/>
    <property type="match status" value="1"/>
</dbReference>
<dbReference type="GO" id="GO:0010041">
    <property type="term" value="P:response to iron(III) ion"/>
    <property type="evidence" value="ECO:0007669"/>
    <property type="project" value="TreeGrafter"/>
</dbReference>
<keyword evidence="5 8" id="KW-0812">Transmembrane</keyword>
<feature type="transmembrane region" description="Helical" evidence="8">
    <location>
        <begin position="186"/>
        <end position="212"/>
    </location>
</feature>
<dbReference type="PANTHER" id="PTHR33908:SF3">
    <property type="entry name" value="UNDECAPRENYL PHOSPHATE-ALPHA-4-AMINO-4-DEOXY-L-ARABINOSE ARABINOSYL TRANSFERASE"/>
    <property type="match status" value="1"/>
</dbReference>
<feature type="transmembrane region" description="Helical" evidence="8">
    <location>
        <begin position="335"/>
        <end position="355"/>
    </location>
</feature>
<feature type="transmembrane region" description="Helical" evidence="8">
    <location>
        <begin position="219"/>
        <end position="239"/>
    </location>
</feature>
<comment type="caution">
    <text evidence="10">The sequence shown here is derived from an EMBL/GenBank/DDBJ whole genome shotgun (WGS) entry which is preliminary data.</text>
</comment>